<dbReference type="AlphaFoldDB" id="L9W1R7"/>
<dbReference type="Pfam" id="PF24008">
    <property type="entry name" value="DUF7322"/>
    <property type="match status" value="1"/>
</dbReference>
<keyword evidence="5" id="KW-1185">Reference proteome</keyword>
<gene>
    <name evidence="4" type="ORF">C495_13456</name>
</gene>
<evidence type="ECO:0000259" key="3">
    <source>
        <dbReference type="Pfam" id="PF24008"/>
    </source>
</evidence>
<protein>
    <recommendedName>
        <fullName evidence="3">DUF7322 domain-containing protein</fullName>
    </recommendedName>
</protein>
<feature type="domain" description="DUF7322" evidence="3">
    <location>
        <begin position="62"/>
        <end position="122"/>
    </location>
</feature>
<dbReference type="eggNOG" id="arCOG06289">
    <property type="taxonomic scope" value="Archaea"/>
</dbReference>
<dbReference type="RefSeq" id="WP_008163757.1">
    <property type="nucleotide sequence ID" value="NZ_AOHX01000043.1"/>
</dbReference>
<evidence type="ECO:0000313" key="5">
    <source>
        <dbReference type="Proteomes" id="UP000011661"/>
    </source>
</evidence>
<keyword evidence="2" id="KW-0472">Membrane</keyword>
<dbReference type="STRING" id="1230460.C495_13456"/>
<proteinExistence type="predicted"/>
<feature type="compositionally biased region" description="Acidic residues" evidence="1">
    <location>
        <begin position="130"/>
        <end position="149"/>
    </location>
</feature>
<feature type="region of interest" description="Disordered" evidence="1">
    <location>
        <begin position="1"/>
        <end position="60"/>
    </location>
</feature>
<feature type="transmembrane region" description="Helical" evidence="2">
    <location>
        <begin position="101"/>
        <end position="117"/>
    </location>
</feature>
<dbReference type="PATRIC" id="fig|1230460.4.peg.2738"/>
<organism evidence="4 5">
    <name type="scientific">Natronorubrum sulfidifaciens JCM 14089</name>
    <dbReference type="NCBI Taxonomy" id="1230460"/>
    <lineage>
        <taxon>Archaea</taxon>
        <taxon>Methanobacteriati</taxon>
        <taxon>Methanobacteriota</taxon>
        <taxon>Stenosarchaea group</taxon>
        <taxon>Halobacteria</taxon>
        <taxon>Halobacteriales</taxon>
        <taxon>Natrialbaceae</taxon>
        <taxon>Natronorubrum</taxon>
    </lineage>
</organism>
<sequence length="172" mass="18676">MGADRSEHEPDEYDPEAEFRDPDSDSITIPRVATEDAGSDLRSDLKSELEDDVDPEFSTADSDVDSELLTQFWALVLVVNAVVLAFALALLFLIFDGELTYSASLGAVGLALTGFAVRRYRTFKRTNDATADDADDDPTADDADDDLETPSDSSLETAEEASTDDERPPNST</sequence>
<dbReference type="Proteomes" id="UP000011661">
    <property type="component" value="Unassembled WGS sequence"/>
</dbReference>
<comment type="caution">
    <text evidence="4">The sequence shown here is derived from an EMBL/GenBank/DDBJ whole genome shotgun (WGS) entry which is preliminary data.</text>
</comment>
<evidence type="ECO:0000256" key="1">
    <source>
        <dbReference type="SAM" id="MobiDB-lite"/>
    </source>
</evidence>
<evidence type="ECO:0000313" key="4">
    <source>
        <dbReference type="EMBL" id="ELY43395.1"/>
    </source>
</evidence>
<reference evidence="4 5" key="1">
    <citation type="journal article" date="2014" name="PLoS Genet.">
        <title>Phylogenetically driven sequencing of extremely halophilic archaea reveals strategies for static and dynamic osmo-response.</title>
        <authorList>
            <person name="Becker E.A."/>
            <person name="Seitzer P.M."/>
            <person name="Tritt A."/>
            <person name="Larsen D."/>
            <person name="Krusor M."/>
            <person name="Yao A.I."/>
            <person name="Wu D."/>
            <person name="Madern D."/>
            <person name="Eisen J.A."/>
            <person name="Darling A.E."/>
            <person name="Facciotti M.T."/>
        </authorList>
    </citation>
    <scope>NUCLEOTIDE SEQUENCE [LARGE SCALE GENOMIC DNA]</scope>
    <source>
        <strain evidence="4 5">JCM 14089</strain>
    </source>
</reference>
<keyword evidence="2" id="KW-1133">Transmembrane helix</keyword>
<name>L9W1R7_9EURY</name>
<dbReference type="EMBL" id="AOHX01000043">
    <property type="protein sequence ID" value="ELY43395.1"/>
    <property type="molecule type" value="Genomic_DNA"/>
</dbReference>
<dbReference type="OrthoDB" id="330633at2157"/>
<dbReference type="InterPro" id="IPR055746">
    <property type="entry name" value="DUF7322"/>
</dbReference>
<keyword evidence="2" id="KW-0812">Transmembrane</keyword>
<feature type="transmembrane region" description="Helical" evidence="2">
    <location>
        <begin position="72"/>
        <end position="95"/>
    </location>
</feature>
<feature type="compositionally biased region" description="Basic and acidic residues" evidence="1">
    <location>
        <begin position="39"/>
        <end position="48"/>
    </location>
</feature>
<feature type="region of interest" description="Disordered" evidence="1">
    <location>
        <begin position="128"/>
        <end position="172"/>
    </location>
</feature>
<accession>L9W1R7</accession>
<evidence type="ECO:0000256" key="2">
    <source>
        <dbReference type="SAM" id="Phobius"/>
    </source>
</evidence>